<accession>A0AA38SZX2</accession>
<reference evidence="2" key="1">
    <citation type="submission" date="2023-03" db="EMBL/GenBank/DDBJ databases">
        <title>Chromosome-scale reference genome and RAD-based genetic map of yellow starthistle (Centaurea solstitialis) reveal putative structural variation and QTLs associated with invader traits.</title>
        <authorList>
            <person name="Reatini B."/>
            <person name="Cang F.A."/>
            <person name="Jiang Q."/>
            <person name="Mckibben M.T.W."/>
            <person name="Barker M.S."/>
            <person name="Rieseberg L.H."/>
            <person name="Dlugosch K.M."/>
        </authorList>
    </citation>
    <scope>NUCLEOTIDE SEQUENCE</scope>
    <source>
        <strain evidence="2">CAN-66</strain>
        <tissue evidence="2">Leaf</tissue>
    </source>
</reference>
<proteinExistence type="predicted"/>
<dbReference type="EMBL" id="JARYMX010000004">
    <property type="protein sequence ID" value="KAJ9551034.1"/>
    <property type="molecule type" value="Genomic_DNA"/>
</dbReference>
<evidence type="ECO:0000313" key="3">
    <source>
        <dbReference type="Proteomes" id="UP001172457"/>
    </source>
</evidence>
<evidence type="ECO:0000313" key="2">
    <source>
        <dbReference type="EMBL" id="KAJ9551034.1"/>
    </source>
</evidence>
<dbReference type="GO" id="GO:0042796">
    <property type="term" value="P:snRNA transcription by RNA polymerase III"/>
    <property type="evidence" value="ECO:0007669"/>
    <property type="project" value="TreeGrafter"/>
</dbReference>
<name>A0AA38SZX2_9ASTR</name>
<dbReference type="Pfam" id="PF09808">
    <property type="entry name" value="SNAPC1"/>
    <property type="match status" value="1"/>
</dbReference>
<feature type="region of interest" description="Disordered" evidence="1">
    <location>
        <begin position="251"/>
        <end position="288"/>
    </location>
</feature>
<evidence type="ECO:0000256" key="1">
    <source>
        <dbReference type="SAM" id="MobiDB-lite"/>
    </source>
</evidence>
<sequence length="303" mass="35115">MDLKPFRLDIDELIKEFVEGEMTMLSDMKRLWLSKRFSCIFEAKPTTKLGFFMQSLYSHCIGYMTSTTSISHRLGGLYCLYCLHETQPFKPPFKIYLCTREIKRLKELVIDAKKEKIGIVHSLVNSMLERNLFLYGAIDLKEGSVEERVNELTDIQNARVQHANKKLFADTEIERYMHMDMGKELDLDSLKEMSRDYCMAKELAFKEAEAVIDTQDIKHIAENQTLIGDVVGKTTEDWNAQKETFYRKTGLNQRASENSSFEQQNNNGKVDAVEFNEEDDASVEKDDNFCDELEEQLLSLTES</sequence>
<dbReference type="AlphaFoldDB" id="A0AA38SZX2"/>
<keyword evidence="3" id="KW-1185">Reference proteome</keyword>
<dbReference type="PANTHER" id="PTHR15131">
    <property type="entry name" value="SMALL NUCLEAR RNA ACTIVATING COMPLEX, POLYPEPTIDE 1"/>
    <property type="match status" value="1"/>
</dbReference>
<gene>
    <name evidence="2" type="ORF">OSB04_015079</name>
</gene>
<dbReference type="GO" id="GO:0043565">
    <property type="term" value="F:sequence-specific DNA binding"/>
    <property type="evidence" value="ECO:0007669"/>
    <property type="project" value="TreeGrafter"/>
</dbReference>
<dbReference type="PANTHER" id="PTHR15131:SF3">
    <property type="entry name" value="SNRNA-ACTIVATING PROTEIN COMPLEX SUBUNIT 1"/>
    <property type="match status" value="1"/>
</dbReference>
<feature type="compositionally biased region" description="Low complexity" evidence="1">
    <location>
        <begin position="256"/>
        <end position="267"/>
    </location>
</feature>
<protein>
    <recommendedName>
        <fullName evidence="4">Small nuclear RNA activating complex (SNAPc), subunit SNAP43 protein</fullName>
    </recommendedName>
</protein>
<comment type="caution">
    <text evidence="2">The sequence shown here is derived from an EMBL/GenBank/DDBJ whole genome shotgun (WGS) entry which is preliminary data.</text>
</comment>
<dbReference type="Proteomes" id="UP001172457">
    <property type="component" value="Chromosome 4"/>
</dbReference>
<evidence type="ECO:0008006" key="4">
    <source>
        <dbReference type="Google" id="ProtNLM"/>
    </source>
</evidence>
<dbReference type="GO" id="GO:0042795">
    <property type="term" value="P:snRNA transcription by RNA polymerase II"/>
    <property type="evidence" value="ECO:0007669"/>
    <property type="project" value="TreeGrafter"/>
</dbReference>
<organism evidence="2 3">
    <name type="scientific">Centaurea solstitialis</name>
    <name type="common">yellow star-thistle</name>
    <dbReference type="NCBI Taxonomy" id="347529"/>
    <lineage>
        <taxon>Eukaryota</taxon>
        <taxon>Viridiplantae</taxon>
        <taxon>Streptophyta</taxon>
        <taxon>Embryophyta</taxon>
        <taxon>Tracheophyta</taxon>
        <taxon>Spermatophyta</taxon>
        <taxon>Magnoliopsida</taxon>
        <taxon>eudicotyledons</taxon>
        <taxon>Gunneridae</taxon>
        <taxon>Pentapetalae</taxon>
        <taxon>asterids</taxon>
        <taxon>campanulids</taxon>
        <taxon>Asterales</taxon>
        <taxon>Asteraceae</taxon>
        <taxon>Carduoideae</taxon>
        <taxon>Cardueae</taxon>
        <taxon>Centaureinae</taxon>
        <taxon>Centaurea</taxon>
    </lineage>
</organism>
<dbReference type="InterPro" id="IPR019188">
    <property type="entry name" value="SNAPC1"/>
</dbReference>
<dbReference type="GO" id="GO:0019185">
    <property type="term" value="C:snRNA-activating protein complex"/>
    <property type="evidence" value="ECO:0007669"/>
    <property type="project" value="TreeGrafter"/>
</dbReference>